<evidence type="ECO:0000313" key="1">
    <source>
        <dbReference type="EMBL" id="KAK7248353.1"/>
    </source>
</evidence>
<dbReference type="GO" id="GO:0005739">
    <property type="term" value="C:mitochondrion"/>
    <property type="evidence" value="ECO:0007669"/>
    <property type="project" value="GOC"/>
</dbReference>
<dbReference type="Proteomes" id="UP001363151">
    <property type="component" value="Unassembled WGS sequence"/>
</dbReference>
<name>A0ABR1G5W8_AURAN</name>
<dbReference type="NCBIfam" id="TIGR00002">
    <property type="entry name" value="S16"/>
    <property type="match status" value="1"/>
</dbReference>
<organism evidence="1 2">
    <name type="scientific">Aureococcus anophagefferens</name>
    <name type="common">Harmful bloom alga</name>
    <dbReference type="NCBI Taxonomy" id="44056"/>
    <lineage>
        <taxon>Eukaryota</taxon>
        <taxon>Sar</taxon>
        <taxon>Stramenopiles</taxon>
        <taxon>Ochrophyta</taxon>
        <taxon>Pelagophyceae</taxon>
        <taxon>Pelagomonadales</taxon>
        <taxon>Pelagomonadaceae</taxon>
        <taxon>Aureococcus</taxon>
    </lineage>
</organism>
<dbReference type="HAMAP" id="MF_00385">
    <property type="entry name" value="Ribosomal_bS16"/>
    <property type="match status" value="1"/>
</dbReference>
<proteinExistence type="inferred from homology"/>
<geneLocation type="chloroplast" evidence="1"/>
<accession>A0ABR1G5W8</accession>
<dbReference type="KEGG" id="aaf:AuanCp020"/>
<dbReference type="PANTHER" id="PTHR12919:SF20">
    <property type="entry name" value="SMALL RIBOSOMAL SUBUNIT PROTEIN BS16M"/>
    <property type="match status" value="1"/>
</dbReference>
<keyword evidence="1" id="KW-0689">Ribosomal protein</keyword>
<evidence type="ECO:0000313" key="2">
    <source>
        <dbReference type="Proteomes" id="UP001363151"/>
    </source>
</evidence>
<sequence length="79" mass="8941">MLKLRLKRGGRKGQPAYRVVIMESNSRRDGRPIEDLGYYNPISKKFLVSFDRISVRLKQGVQPTQAVKNLLKRAGIAGV</sequence>
<dbReference type="EMBL" id="JBBJCI010000100">
    <property type="protein sequence ID" value="KAK7248353.1"/>
    <property type="molecule type" value="Genomic_DNA"/>
</dbReference>
<gene>
    <name evidence="1" type="ORF">SO694_cp00009</name>
</gene>
<dbReference type="GO" id="GO:0009507">
    <property type="term" value="C:chloroplast"/>
    <property type="evidence" value="ECO:0007669"/>
    <property type="project" value="UniProtKB-SubCell"/>
</dbReference>
<dbReference type="GO" id="GO:0015935">
    <property type="term" value="C:small ribosomal subunit"/>
    <property type="evidence" value="ECO:0007669"/>
    <property type="project" value="TreeGrafter"/>
</dbReference>
<keyword evidence="1" id="KW-0687">Ribonucleoprotein</keyword>
<dbReference type="InterPro" id="IPR020592">
    <property type="entry name" value="Ribosomal_bS16_CS"/>
</dbReference>
<protein>
    <submittedName>
        <fullName evidence="1">30S ribosomal protein S16</fullName>
    </submittedName>
</protein>
<keyword evidence="2" id="KW-1185">Reference proteome</keyword>
<dbReference type="Pfam" id="PF00886">
    <property type="entry name" value="Ribosomal_S16"/>
    <property type="match status" value="1"/>
</dbReference>
<dbReference type="Gene3D" id="3.30.1320.10">
    <property type="match status" value="1"/>
</dbReference>
<dbReference type="PANTHER" id="PTHR12919">
    <property type="entry name" value="30S RIBOSOMAL PROTEIN S16"/>
    <property type="match status" value="1"/>
</dbReference>
<dbReference type="PROSITE" id="PS00732">
    <property type="entry name" value="RIBOSOMAL_S16"/>
    <property type="match status" value="1"/>
</dbReference>
<dbReference type="InterPro" id="IPR000307">
    <property type="entry name" value="Ribosomal_bS16"/>
</dbReference>
<comment type="caution">
    <text evidence="1">The sequence shown here is derived from an EMBL/GenBank/DDBJ whole genome shotgun (WGS) entry which is preliminary data.</text>
</comment>
<dbReference type="GO" id="GO:0003735">
    <property type="term" value="F:structural constituent of ribosome"/>
    <property type="evidence" value="ECO:0007669"/>
    <property type="project" value="InterPro"/>
</dbReference>
<keyword evidence="1" id="KW-0150">Chloroplast</keyword>
<reference evidence="1 2" key="1">
    <citation type="submission" date="2024-03" db="EMBL/GenBank/DDBJ databases">
        <title>Aureococcus anophagefferens CCMP1851 and Kratosvirus quantuckense: Draft genome of a second virus-susceptible host strain in the model system.</title>
        <authorList>
            <person name="Chase E."/>
            <person name="Truchon A.R."/>
            <person name="Schepens W."/>
            <person name="Wilhelm S.W."/>
        </authorList>
    </citation>
    <scope>NUCLEOTIDE SEQUENCE [LARGE SCALE GENOMIC DNA]</scope>
    <source>
        <strain evidence="1 2">CCMP1851</strain>
    </source>
</reference>
<dbReference type="InterPro" id="IPR023803">
    <property type="entry name" value="Ribosomal_bS16_dom_sf"/>
</dbReference>
<keyword evidence="1" id="KW-0934">Plastid</keyword>
<dbReference type="GO" id="GO:0032543">
    <property type="term" value="P:mitochondrial translation"/>
    <property type="evidence" value="ECO:0007669"/>
    <property type="project" value="TreeGrafter"/>
</dbReference>
<dbReference type="SUPFAM" id="SSF54565">
    <property type="entry name" value="Ribosomal protein S16"/>
    <property type="match status" value="1"/>
</dbReference>